<dbReference type="InterPro" id="IPR007608">
    <property type="entry name" value="Senescence_reg_S40"/>
</dbReference>
<feature type="region of interest" description="Disordered" evidence="2">
    <location>
        <begin position="96"/>
        <end position="129"/>
    </location>
</feature>
<dbReference type="GO" id="GO:0010150">
    <property type="term" value="P:leaf senescence"/>
    <property type="evidence" value="ECO:0007669"/>
    <property type="project" value="UniProtKB-ARBA"/>
</dbReference>
<dbReference type="PANTHER" id="PTHR33083:SF50">
    <property type="entry name" value="PROTEIN S40-7"/>
    <property type="match status" value="1"/>
</dbReference>
<name>A0AA88VG43_9ASTE</name>
<dbReference type="PANTHER" id="PTHR33083">
    <property type="entry name" value="EXPRESSED PROTEIN"/>
    <property type="match status" value="1"/>
</dbReference>
<dbReference type="Pfam" id="PF04520">
    <property type="entry name" value="Senescence_reg"/>
    <property type="match status" value="1"/>
</dbReference>
<feature type="compositionally biased region" description="Low complexity" evidence="2">
    <location>
        <begin position="96"/>
        <end position="115"/>
    </location>
</feature>
<evidence type="ECO:0000313" key="4">
    <source>
        <dbReference type="Proteomes" id="UP001188597"/>
    </source>
</evidence>
<sequence length="260" mass="28297">MDATGAATRFRHRQTPSSDRFLGILPPGLPPAAANSSSVDELNEDELFWSGDSTPSSPSPSATTTAAKSFPHSDNFGILAALPESDARSVFNHKASISSSASTSSSSSRTSFRAIPTVPKKPPLDRQNFHMSAPVNVPVLSEAVRRSRAAREFDDIDGTDGDWEVEGEAEVLPPHELVAAARLSPVLACSVMEGVGRTLKGRDLRQVRNAVWRRTGVPCSFDFGRWKWSAQAVPKESSLYKYKLVVMMRMLTTNFLGDYL</sequence>
<proteinExistence type="inferred from homology"/>
<evidence type="ECO:0000256" key="2">
    <source>
        <dbReference type="SAM" id="MobiDB-lite"/>
    </source>
</evidence>
<feature type="region of interest" description="Disordered" evidence="2">
    <location>
        <begin position="1"/>
        <end position="70"/>
    </location>
</feature>
<protein>
    <submittedName>
        <fullName evidence="3">Uncharacterized protein</fullName>
    </submittedName>
</protein>
<organism evidence="3 4">
    <name type="scientific">Escallonia herrerae</name>
    <dbReference type="NCBI Taxonomy" id="1293975"/>
    <lineage>
        <taxon>Eukaryota</taxon>
        <taxon>Viridiplantae</taxon>
        <taxon>Streptophyta</taxon>
        <taxon>Embryophyta</taxon>
        <taxon>Tracheophyta</taxon>
        <taxon>Spermatophyta</taxon>
        <taxon>Magnoliopsida</taxon>
        <taxon>eudicotyledons</taxon>
        <taxon>Gunneridae</taxon>
        <taxon>Pentapetalae</taxon>
        <taxon>asterids</taxon>
        <taxon>campanulids</taxon>
        <taxon>Escalloniales</taxon>
        <taxon>Escalloniaceae</taxon>
        <taxon>Escallonia</taxon>
    </lineage>
</organism>
<dbReference type="AlphaFoldDB" id="A0AA88VG43"/>
<keyword evidence="4" id="KW-1185">Reference proteome</keyword>
<evidence type="ECO:0000256" key="1">
    <source>
        <dbReference type="ARBA" id="ARBA00034773"/>
    </source>
</evidence>
<dbReference type="Proteomes" id="UP001188597">
    <property type="component" value="Unassembled WGS sequence"/>
</dbReference>
<gene>
    <name evidence="3" type="ORF">RJ639_014487</name>
</gene>
<evidence type="ECO:0000313" key="3">
    <source>
        <dbReference type="EMBL" id="KAK3008020.1"/>
    </source>
</evidence>
<reference evidence="3" key="1">
    <citation type="submission" date="2022-12" db="EMBL/GenBank/DDBJ databases">
        <title>Draft genome assemblies for two species of Escallonia (Escalloniales).</title>
        <authorList>
            <person name="Chanderbali A."/>
            <person name="Dervinis C."/>
            <person name="Anghel I."/>
            <person name="Soltis D."/>
            <person name="Soltis P."/>
            <person name="Zapata F."/>
        </authorList>
    </citation>
    <scope>NUCLEOTIDE SEQUENCE</scope>
    <source>
        <strain evidence="3">UCBG64.0493</strain>
        <tissue evidence="3">Leaf</tissue>
    </source>
</reference>
<feature type="compositionally biased region" description="Low complexity" evidence="2">
    <location>
        <begin position="22"/>
        <end position="34"/>
    </location>
</feature>
<feature type="compositionally biased region" description="Low complexity" evidence="2">
    <location>
        <begin position="53"/>
        <end position="67"/>
    </location>
</feature>
<comment type="similarity">
    <text evidence="1">Belongs to the senescence regulator S40 family.</text>
</comment>
<accession>A0AA88VG43</accession>
<comment type="caution">
    <text evidence="3">The sequence shown here is derived from an EMBL/GenBank/DDBJ whole genome shotgun (WGS) entry which is preliminary data.</text>
</comment>
<dbReference type="EMBL" id="JAVXUP010001799">
    <property type="protein sequence ID" value="KAK3008020.1"/>
    <property type="molecule type" value="Genomic_DNA"/>
</dbReference>